<reference evidence="2 3" key="1">
    <citation type="submission" date="2024-01" db="EMBL/GenBank/DDBJ databases">
        <title>Comparative genomics of Cryptococcus and Kwoniella reveals pathogenesis evolution and contrasting modes of karyotype evolution via chromosome fusion or intercentromeric recombination.</title>
        <authorList>
            <person name="Coelho M.A."/>
            <person name="David-Palma M."/>
            <person name="Shea T."/>
            <person name="Bowers K."/>
            <person name="McGinley-Smith S."/>
            <person name="Mohammad A.W."/>
            <person name="Gnirke A."/>
            <person name="Yurkov A.M."/>
            <person name="Nowrousian M."/>
            <person name="Sun S."/>
            <person name="Cuomo C.A."/>
            <person name="Heitman J."/>
        </authorList>
    </citation>
    <scope>NUCLEOTIDE SEQUENCE [LARGE SCALE GENOMIC DNA]</scope>
    <source>
        <strain evidence="2 3">PYCC6329</strain>
    </source>
</reference>
<dbReference type="EMBL" id="CP144089">
    <property type="protein sequence ID" value="WWD06362.1"/>
    <property type="molecule type" value="Genomic_DNA"/>
</dbReference>
<dbReference type="Proteomes" id="UP001358614">
    <property type="component" value="Chromosome 1"/>
</dbReference>
<accession>A0AAX4KIQ9</accession>
<protein>
    <submittedName>
        <fullName evidence="2">Uncharacterized protein</fullName>
    </submittedName>
</protein>
<organism evidence="2 3">
    <name type="scientific">Kwoniella europaea PYCC6329</name>
    <dbReference type="NCBI Taxonomy" id="1423913"/>
    <lineage>
        <taxon>Eukaryota</taxon>
        <taxon>Fungi</taxon>
        <taxon>Dikarya</taxon>
        <taxon>Basidiomycota</taxon>
        <taxon>Agaricomycotina</taxon>
        <taxon>Tremellomycetes</taxon>
        <taxon>Tremellales</taxon>
        <taxon>Cryptococcaceae</taxon>
        <taxon>Kwoniella</taxon>
    </lineage>
</organism>
<evidence type="ECO:0000313" key="2">
    <source>
        <dbReference type="EMBL" id="WWD06362.1"/>
    </source>
</evidence>
<evidence type="ECO:0000313" key="3">
    <source>
        <dbReference type="Proteomes" id="UP001358614"/>
    </source>
</evidence>
<dbReference type="AlphaFoldDB" id="A0AAX4KIQ9"/>
<gene>
    <name evidence="2" type="ORF">V865_004452</name>
</gene>
<feature type="compositionally biased region" description="Acidic residues" evidence="1">
    <location>
        <begin position="111"/>
        <end position="120"/>
    </location>
</feature>
<evidence type="ECO:0000256" key="1">
    <source>
        <dbReference type="SAM" id="MobiDB-lite"/>
    </source>
</evidence>
<name>A0AAX4KIQ9_9TREE</name>
<sequence length="194" mass="22129">MSTAGGYTDAHPTDDEMFKRRYVAIQDVINELEDENNLIAYRIAKMRKDRIDKERAVQEQQQQQLQKEKERKNAKQSKSTSKAKPKSKTQIKSEAEAAEVESEINEREAEVIDVDVEGNENDMKQGKGDVQVQEIGEKGDIIDIQQRSSIPPDLDQDLNQNHKLSSPIPHENSKGNGDVESLRDEDEDVEMDDY</sequence>
<feature type="region of interest" description="Disordered" evidence="1">
    <location>
        <begin position="51"/>
        <end position="194"/>
    </location>
</feature>
<dbReference type="RefSeq" id="XP_066084329.1">
    <property type="nucleotide sequence ID" value="XM_066228232.1"/>
</dbReference>
<proteinExistence type="predicted"/>
<keyword evidence="3" id="KW-1185">Reference proteome</keyword>
<feature type="compositionally biased region" description="Acidic residues" evidence="1">
    <location>
        <begin position="183"/>
        <end position="194"/>
    </location>
</feature>
<dbReference type="KEGG" id="ker:91103253"/>
<dbReference type="GeneID" id="91103253"/>